<dbReference type="RefSeq" id="WP_261765256.1">
    <property type="nucleotide sequence ID" value="NZ_BJYP01000011.1"/>
</dbReference>
<keyword evidence="1" id="KW-0547">Nucleotide-binding</keyword>
<organism evidence="5 6">
    <name type="scientific">Pediococcus ethanolidurans</name>
    <dbReference type="NCBI Taxonomy" id="319653"/>
    <lineage>
        <taxon>Bacteria</taxon>
        <taxon>Bacillati</taxon>
        <taxon>Bacillota</taxon>
        <taxon>Bacilli</taxon>
        <taxon>Lactobacillales</taxon>
        <taxon>Lactobacillaceae</taxon>
        <taxon>Pediococcus</taxon>
    </lineage>
</organism>
<protein>
    <recommendedName>
        <fullName evidence="4">Putative exodeoxyribonuclease 8 PDDEXK-like domain-containing protein</fullName>
    </recommendedName>
</protein>
<reference evidence="5 6" key="1">
    <citation type="submission" date="2016-10" db="EMBL/GenBank/DDBJ databases">
        <authorList>
            <person name="Varghese N."/>
            <person name="Submissions S."/>
        </authorList>
    </citation>
    <scope>NUCLEOTIDE SEQUENCE [LARGE SCALE GENOMIC DNA]</scope>
    <source>
        <strain evidence="5 6">CGMCC 1.3889</strain>
    </source>
</reference>
<keyword evidence="3" id="KW-0067">ATP-binding</keyword>
<proteinExistence type="predicted"/>
<evidence type="ECO:0000259" key="4">
    <source>
        <dbReference type="Pfam" id="PF12684"/>
    </source>
</evidence>
<name>A0A1H9M4J1_9LACO</name>
<dbReference type="EMBL" id="FOGK01000002">
    <property type="protein sequence ID" value="SER18405.1"/>
    <property type="molecule type" value="Genomic_DNA"/>
</dbReference>
<gene>
    <name evidence="5" type="ORF">SAMN04487973_102171</name>
</gene>
<dbReference type="Gene3D" id="3.90.320.10">
    <property type="match status" value="1"/>
</dbReference>
<evidence type="ECO:0000313" key="6">
    <source>
        <dbReference type="Proteomes" id="UP000182818"/>
    </source>
</evidence>
<comment type="caution">
    <text evidence="5">The sequence shown here is derived from an EMBL/GenBank/DDBJ whole genome shotgun (WGS) entry which is preliminary data.</text>
</comment>
<dbReference type="InterPro" id="IPR011604">
    <property type="entry name" value="PDDEXK-like_dom_sf"/>
</dbReference>
<evidence type="ECO:0000313" key="5">
    <source>
        <dbReference type="EMBL" id="SER18405.1"/>
    </source>
</evidence>
<keyword evidence="2" id="KW-0378">Hydrolase</keyword>
<evidence type="ECO:0000256" key="2">
    <source>
        <dbReference type="ARBA" id="ARBA00022806"/>
    </source>
</evidence>
<evidence type="ECO:0000256" key="1">
    <source>
        <dbReference type="ARBA" id="ARBA00022741"/>
    </source>
</evidence>
<dbReference type="Proteomes" id="UP000182818">
    <property type="component" value="Unassembled WGS sequence"/>
</dbReference>
<keyword evidence="6" id="KW-1185">Reference proteome</keyword>
<sequence length="274" mass="32065">MNKENYYTNEMAKRYMSNSVYQYFLKCEANALFNLENPSIDEEPATPLLVGNYVHSYFESVESHESFVNKYSQFKNSSGKVKDLIHTKKGLRSDFQTAENMIKRLDDDDLFQYFYNDEDCEKESIVTGNMFGVPWKGKIDSLNVQKGYFCDIKTVDDLNKKHWSVDDHQWVSFFKDRHYATQMGMYKKMLQGMYHKPFSCYVFAVDKTQGNGLAAIEVPFEDMTEAVTSVEEHLPRVVQVEKHEAEPTRCEHCEYCKSTRQLTGFITDPEELIY</sequence>
<accession>A0A1H9M4J1</accession>
<feature type="domain" description="Putative exodeoxyribonuclease 8 PDDEXK-like" evidence="4">
    <location>
        <begin position="17"/>
        <end position="259"/>
    </location>
</feature>
<evidence type="ECO:0000256" key="3">
    <source>
        <dbReference type="ARBA" id="ARBA00022840"/>
    </source>
</evidence>
<dbReference type="Pfam" id="PF12684">
    <property type="entry name" value="DUF3799"/>
    <property type="match status" value="1"/>
</dbReference>
<dbReference type="InterPro" id="IPR024432">
    <property type="entry name" value="Put_RecE_PDDEXK-like_dom"/>
</dbReference>
<keyword evidence="2" id="KW-0347">Helicase</keyword>